<proteinExistence type="inferred from homology"/>
<evidence type="ECO:0000256" key="4">
    <source>
        <dbReference type="ARBA" id="ARBA00022840"/>
    </source>
</evidence>
<name>A0A9E7I1U9_9LILI</name>
<feature type="region of interest" description="Disordered" evidence="6">
    <location>
        <begin position="369"/>
        <end position="393"/>
    </location>
</feature>
<comment type="similarity">
    <text evidence="1">Belongs to the chaperonin (HSP60) family.</text>
</comment>
<evidence type="ECO:0000256" key="6">
    <source>
        <dbReference type="SAM" id="MobiDB-lite"/>
    </source>
</evidence>
<accession>A0A9E7I1U9</accession>
<dbReference type="GO" id="GO:0042026">
    <property type="term" value="P:protein refolding"/>
    <property type="evidence" value="ECO:0007669"/>
    <property type="project" value="InterPro"/>
</dbReference>
<comment type="similarity">
    <text evidence="2">Belongs to the TCP-1 chaperonin family.</text>
</comment>
<sequence>MAATSPTPLTAPQLPFSPGRPPPRPISKELHFNRDLSATRKLQAGVDLVANLVGVTLGPKGRNVVLGSKYGPPRIVNDGETVLKEVPQRLNPVSVALTLGFSSCDLGSTVIRDDMGLTLEKVGKEVLGSAVKVIIGKDSTLIVTDGSTQRAVEKQVAQIRSLEQYSEEKFQKKILNERIARLCGGIAIIQVGAQTVVELKDKKLRIEDSLNATKAAIEEGVVVGGGCTLLRLSTMVDGIKDSLDNEEQKIGADIFKRALSYPAKLIAKNAGVNGDVIVNKVLSNDDIRYGYNAAMNCYEDLVAAGILDPSKVVRCCLEHAAATAKTFLTSDLVVVDVKGTETISMRMPPRRPMPMSNMMRTPDSDPICFDRDRELGGSEARQNPSNQPAQVDRPSIITHRFEAGVAESILRRHMDGGDGGSFDGIHGATTGIELELTYL</sequence>
<protein>
    <submittedName>
        <fullName evidence="7">RuBisCO large subunit-binding protein subunit beta</fullName>
    </submittedName>
</protein>
<keyword evidence="5" id="KW-0143">Chaperone</keyword>
<dbReference type="SUPFAM" id="SSF48592">
    <property type="entry name" value="GroEL equatorial domain-like"/>
    <property type="match status" value="1"/>
</dbReference>
<dbReference type="InterPro" id="IPR027413">
    <property type="entry name" value="GROEL-like_equatorial_sf"/>
</dbReference>
<dbReference type="AlphaFoldDB" id="A0A9E7I1U9"/>
<dbReference type="Gene3D" id="3.50.7.10">
    <property type="entry name" value="GroEL"/>
    <property type="match status" value="1"/>
</dbReference>
<keyword evidence="3" id="KW-0547">Nucleotide-binding</keyword>
<dbReference type="InterPro" id="IPR002423">
    <property type="entry name" value="Cpn60/GroEL/TCP-1"/>
</dbReference>
<dbReference type="Proteomes" id="UP001055439">
    <property type="component" value="Chromosome 8"/>
</dbReference>
<evidence type="ECO:0000256" key="1">
    <source>
        <dbReference type="ARBA" id="ARBA00006607"/>
    </source>
</evidence>
<keyword evidence="8" id="KW-1185">Reference proteome</keyword>
<reference evidence="7" key="1">
    <citation type="submission" date="2022-05" db="EMBL/GenBank/DDBJ databases">
        <title>The Musa troglodytarum L. genome provides insights into the mechanism of non-climacteric behaviour and enrichment of carotenoids.</title>
        <authorList>
            <person name="Wang J."/>
        </authorList>
    </citation>
    <scope>NUCLEOTIDE SEQUENCE</scope>
    <source>
        <tissue evidence="7">Leaf</tissue>
    </source>
</reference>
<dbReference type="InterPro" id="IPR001844">
    <property type="entry name" value="Cpn60/GroEL"/>
</dbReference>
<dbReference type="SUPFAM" id="SSF52029">
    <property type="entry name" value="GroEL apical domain-like"/>
    <property type="match status" value="1"/>
</dbReference>
<dbReference type="InterPro" id="IPR017998">
    <property type="entry name" value="Chaperone_TCP-1"/>
</dbReference>
<dbReference type="GO" id="GO:0140662">
    <property type="term" value="F:ATP-dependent protein folding chaperone"/>
    <property type="evidence" value="ECO:0007669"/>
    <property type="project" value="InterPro"/>
</dbReference>
<dbReference type="InterPro" id="IPR027410">
    <property type="entry name" value="TCP-1-like_intermed_sf"/>
</dbReference>
<dbReference type="EMBL" id="CP097510">
    <property type="protein sequence ID" value="URE41083.1"/>
    <property type="molecule type" value="Genomic_DNA"/>
</dbReference>
<feature type="compositionally biased region" description="Polar residues" evidence="6">
    <location>
        <begin position="1"/>
        <end position="10"/>
    </location>
</feature>
<evidence type="ECO:0000256" key="5">
    <source>
        <dbReference type="ARBA" id="ARBA00023186"/>
    </source>
</evidence>
<gene>
    <name evidence="7" type="ORF">MUK42_06945</name>
</gene>
<evidence type="ECO:0000256" key="2">
    <source>
        <dbReference type="ARBA" id="ARBA00008020"/>
    </source>
</evidence>
<keyword evidence="4" id="KW-0067">ATP-binding</keyword>
<dbReference type="Gene3D" id="3.30.260.10">
    <property type="entry name" value="TCP-1-like chaperonin intermediate domain"/>
    <property type="match status" value="1"/>
</dbReference>
<evidence type="ECO:0000256" key="3">
    <source>
        <dbReference type="ARBA" id="ARBA00022741"/>
    </source>
</evidence>
<dbReference type="Pfam" id="PF00118">
    <property type="entry name" value="Cpn60_TCP1"/>
    <property type="match status" value="1"/>
</dbReference>
<evidence type="ECO:0000313" key="8">
    <source>
        <dbReference type="Proteomes" id="UP001055439"/>
    </source>
</evidence>
<evidence type="ECO:0000313" key="7">
    <source>
        <dbReference type="EMBL" id="URE41083.1"/>
    </source>
</evidence>
<dbReference type="Gene3D" id="1.10.560.10">
    <property type="entry name" value="GroEL-like equatorial domain"/>
    <property type="match status" value="2"/>
</dbReference>
<dbReference type="InterPro" id="IPR018370">
    <property type="entry name" value="Chaperonin_Cpn60_CS"/>
</dbReference>
<dbReference type="PROSITE" id="PS00296">
    <property type="entry name" value="CHAPERONINS_CPN60"/>
    <property type="match status" value="1"/>
</dbReference>
<dbReference type="PANTHER" id="PTHR45633">
    <property type="entry name" value="60 KDA HEAT SHOCK PROTEIN, MITOCHONDRIAL"/>
    <property type="match status" value="1"/>
</dbReference>
<feature type="region of interest" description="Disordered" evidence="6">
    <location>
        <begin position="1"/>
        <end position="26"/>
    </location>
</feature>
<dbReference type="PRINTS" id="PR00304">
    <property type="entry name" value="TCOMPLEXTCP1"/>
</dbReference>
<dbReference type="OrthoDB" id="1733909at2759"/>
<dbReference type="InterPro" id="IPR027409">
    <property type="entry name" value="GroEL-like_apical_dom_sf"/>
</dbReference>
<dbReference type="GO" id="GO:0005524">
    <property type="term" value="F:ATP binding"/>
    <property type="evidence" value="ECO:0007669"/>
    <property type="project" value="UniProtKB-KW"/>
</dbReference>
<feature type="compositionally biased region" description="Polar residues" evidence="6">
    <location>
        <begin position="380"/>
        <end position="389"/>
    </location>
</feature>
<organism evidence="7 8">
    <name type="scientific">Musa troglodytarum</name>
    <name type="common">fe'i banana</name>
    <dbReference type="NCBI Taxonomy" id="320322"/>
    <lineage>
        <taxon>Eukaryota</taxon>
        <taxon>Viridiplantae</taxon>
        <taxon>Streptophyta</taxon>
        <taxon>Embryophyta</taxon>
        <taxon>Tracheophyta</taxon>
        <taxon>Spermatophyta</taxon>
        <taxon>Magnoliopsida</taxon>
        <taxon>Liliopsida</taxon>
        <taxon>Zingiberales</taxon>
        <taxon>Musaceae</taxon>
        <taxon>Musa</taxon>
    </lineage>
</organism>